<organism evidence="2 3">
    <name type="scientific">Batillaria attramentaria</name>
    <dbReference type="NCBI Taxonomy" id="370345"/>
    <lineage>
        <taxon>Eukaryota</taxon>
        <taxon>Metazoa</taxon>
        <taxon>Spiralia</taxon>
        <taxon>Lophotrochozoa</taxon>
        <taxon>Mollusca</taxon>
        <taxon>Gastropoda</taxon>
        <taxon>Caenogastropoda</taxon>
        <taxon>Sorbeoconcha</taxon>
        <taxon>Cerithioidea</taxon>
        <taxon>Batillariidae</taxon>
        <taxon>Batillaria</taxon>
    </lineage>
</organism>
<dbReference type="Proteomes" id="UP001519460">
    <property type="component" value="Unassembled WGS sequence"/>
</dbReference>
<keyword evidence="3" id="KW-1185">Reference proteome</keyword>
<feature type="region of interest" description="Disordered" evidence="1">
    <location>
        <begin position="89"/>
        <end position="108"/>
    </location>
</feature>
<accession>A0ABD0JJD5</accession>
<evidence type="ECO:0000313" key="3">
    <source>
        <dbReference type="Proteomes" id="UP001519460"/>
    </source>
</evidence>
<comment type="caution">
    <text evidence="2">The sequence shown here is derived from an EMBL/GenBank/DDBJ whole genome shotgun (WGS) entry which is preliminary data.</text>
</comment>
<dbReference type="EMBL" id="JACVVK020000425">
    <property type="protein sequence ID" value="KAK7474781.1"/>
    <property type="molecule type" value="Genomic_DNA"/>
</dbReference>
<sequence length="108" mass="12241">MPAIWLDKGFVDWALYCETADYAAAVKLVFIAAPSVPYTRPTLCDGGSPRDSNPPGWWPWFPEDRRPLCHFVRGWPCLQVATIDRSPPTFVLSPRQTREQGLRMGGDY</sequence>
<evidence type="ECO:0000313" key="2">
    <source>
        <dbReference type="EMBL" id="KAK7474781.1"/>
    </source>
</evidence>
<gene>
    <name evidence="2" type="ORF">BaRGS_00033962</name>
</gene>
<protein>
    <submittedName>
        <fullName evidence="2">Uncharacterized protein</fullName>
    </submittedName>
</protein>
<reference evidence="2 3" key="1">
    <citation type="journal article" date="2023" name="Sci. Data">
        <title>Genome assembly of the Korean intertidal mud-creeper Batillaria attramentaria.</title>
        <authorList>
            <person name="Patra A.K."/>
            <person name="Ho P.T."/>
            <person name="Jun S."/>
            <person name="Lee S.J."/>
            <person name="Kim Y."/>
            <person name="Won Y.J."/>
        </authorList>
    </citation>
    <scope>NUCLEOTIDE SEQUENCE [LARGE SCALE GENOMIC DNA]</scope>
    <source>
        <strain evidence="2">Wonlab-2016</strain>
    </source>
</reference>
<evidence type="ECO:0000256" key="1">
    <source>
        <dbReference type="SAM" id="MobiDB-lite"/>
    </source>
</evidence>
<proteinExistence type="predicted"/>
<dbReference type="AlphaFoldDB" id="A0ABD0JJD5"/>
<name>A0ABD0JJD5_9CAEN</name>